<evidence type="ECO:0000256" key="4">
    <source>
        <dbReference type="ARBA" id="ARBA00022723"/>
    </source>
</evidence>
<keyword evidence="5" id="KW-0249">Electron transport</keyword>
<protein>
    <recommendedName>
        <fullName evidence="9">Tetrahaem cytochrome domain-containing protein</fullName>
    </recommendedName>
</protein>
<feature type="region of interest" description="Disordered" evidence="7">
    <location>
        <begin position="30"/>
        <end position="53"/>
    </location>
</feature>
<keyword evidence="8" id="KW-0732">Signal</keyword>
<dbReference type="Proteomes" id="UP000094296">
    <property type="component" value="Unassembled WGS sequence"/>
</dbReference>
<evidence type="ECO:0000256" key="3">
    <source>
        <dbReference type="ARBA" id="ARBA00022617"/>
    </source>
</evidence>
<proteinExistence type="predicted"/>
<organism evidence="10 11">
    <name type="scientific">Desulfuribacillus alkaliarsenatis</name>
    <dbReference type="NCBI Taxonomy" id="766136"/>
    <lineage>
        <taxon>Bacteria</taxon>
        <taxon>Bacillati</taxon>
        <taxon>Bacillota</taxon>
        <taxon>Desulfuribacillia</taxon>
        <taxon>Desulfuribacillales</taxon>
        <taxon>Desulfuribacillaceae</taxon>
        <taxon>Desulfuribacillus</taxon>
    </lineage>
</organism>
<evidence type="ECO:0000256" key="1">
    <source>
        <dbReference type="ARBA" id="ARBA00004196"/>
    </source>
</evidence>
<dbReference type="STRING" id="766136.BHF68_13165"/>
<sequence length="163" mass="17596">MKKLIKKNLRLASIVFALIVLTTALSACGGGGTDNDSTSETTPPDIQQPEPSTPEVTVADIMANIDQSIYLDATHINAGFDCSICHTELPEDATPPEPTTETCLSCHGGTYDALAETTAHLGENNPHNSHEGQLGCTFCHNVHEPFYNYCALCHSYDVDVRFN</sequence>
<dbReference type="InterPro" id="IPR036280">
    <property type="entry name" value="Multihaem_cyt_sf"/>
</dbReference>
<dbReference type="GO" id="GO:0046872">
    <property type="term" value="F:metal ion binding"/>
    <property type="evidence" value="ECO:0007669"/>
    <property type="project" value="UniProtKB-KW"/>
</dbReference>
<dbReference type="Gene3D" id="1.10.1130.10">
    <property type="entry name" value="Flavocytochrome C3, Chain A"/>
    <property type="match status" value="1"/>
</dbReference>
<evidence type="ECO:0000256" key="5">
    <source>
        <dbReference type="ARBA" id="ARBA00022982"/>
    </source>
</evidence>
<evidence type="ECO:0000256" key="8">
    <source>
        <dbReference type="SAM" id="SignalP"/>
    </source>
</evidence>
<dbReference type="AlphaFoldDB" id="A0A1E5G4I1"/>
<keyword evidence="2" id="KW-0813">Transport</keyword>
<dbReference type="RefSeq" id="WP_069642404.1">
    <property type="nucleotide sequence ID" value="NZ_MIJE01000002.1"/>
</dbReference>
<evidence type="ECO:0000313" key="10">
    <source>
        <dbReference type="EMBL" id="OEF98007.1"/>
    </source>
</evidence>
<dbReference type="SUPFAM" id="SSF48695">
    <property type="entry name" value="Multiheme cytochromes"/>
    <property type="match status" value="1"/>
</dbReference>
<dbReference type="EMBL" id="MIJE01000002">
    <property type="protein sequence ID" value="OEF98007.1"/>
    <property type="molecule type" value="Genomic_DNA"/>
</dbReference>
<feature type="compositionally biased region" description="Polar residues" evidence="7">
    <location>
        <begin position="34"/>
        <end position="45"/>
    </location>
</feature>
<feature type="signal peptide" evidence="8">
    <location>
        <begin position="1"/>
        <end position="27"/>
    </location>
</feature>
<dbReference type="PROSITE" id="PS51257">
    <property type="entry name" value="PROKAR_LIPOPROTEIN"/>
    <property type="match status" value="1"/>
</dbReference>
<dbReference type="Pfam" id="PF14537">
    <property type="entry name" value="Cytochrom_c3_2"/>
    <property type="match status" value="1"/>
</dbReference>
<evidence type="ECO:0000313" key="11">
    <source>
        <dbReference type="Proteomes" id="UP000094296"/>
    </source>
</evidence>
<evidence type="ECO:0000259" key="9">
    <source>
        <dbReference type="Pfam" id="PF14537"/>
    </source>
</evidence>
<dbReference type="GO" id="GO:0030313">
    <property type="term" value="C:cell envelope"/>
    <property type="evidence" value="ECO:0007669"/>
    <property type="project" value="UniProtKB-SubCell"/>
</dbReference>
<comment type="subcellular location">
    <subcellularLocation>
        <location evidence="1">Cell envelope</location>
    </subcellularLocation>
</comment>
<name>A0A1E5G4I1_9FIRM</name>
<reference evidence="10 11" key="1">
    <citation type="submission" date="2016-09" db="EMBL/GenBank/DDBJ databases">
        <title>Draft genome sequence for the type strain of Desulfuribacillus alkaliarsenatis AHT28, an obligately anaerobic, sulfidogenic bacterium isolated from Russian soda lake sediments.</title>
        <authorList>
            <person name="Abin C.A."/>
            <person name="Hollibaugh J.T."/>
        </authorList>
    </citation>
    <scope>NUCLEOTIDE SEQUENCE [LARGE SCALE GENOMIC DNA]</scope>
    <source>
        <strain evidence="10 11">AHT28</strain>
    </source>
</reference>
<keyword evidence="6" id="KW-0408">Iron</keyword>
<evidence type="ECO:0000256" key="6">
    <source>
        <dbReference type="ARBA" id="ARBA00023004"/>
    </source>
</evidence>
<accession>A0A1E5G4I1</accession>
<feature type="chain" id="PRO_5039343662" description="Tetrahaem cytochrome domain-containing protein" evidence="8">
    <location>
        <begin position="28"/>
        <end position="163"/>
    </location>
</feature>
<comment type="caution">
    <text evidence="10">The sequence shown here is derived from an EMBL/GenBank/DDBJ whole genome shotgun (WGS) entry which is preliminary data.</text>
</comment>
<evidence type="ECO:0000256" key="7">
    <source>
        <dbReference type="SAM" id="MobiDB-lite"/>
    </source>
</evidence>
<evidence type="ECO:0000256" key="2">
    <source>
        <dbReference type="ARBA" id="ARBA00022448"/>
    </source>
</evidence>
<feature type="domain" description="Tetrahaem cytochrome" evidence="9">
    <location>
        <begin position="75"/>
        <end position="155"/>
    </location>
</feature>
<dbReference type="InterPro" id="IPR012286">
    <property type="entry name" value="Tetrahaem_cytochrome"/>
</dbReference>
<keyword evidence="4" id="KW-0479">Metal-binding</keyword>
<keyword evidence="3" id="KW-0349">Heme</keyword>
<gene>
    <name evidence="10" type="ORF">BHF68_13165</name>
</gene>
<keyword evidence="11" id="KW-1185">Reference proteome</keyword>
<dbReference type="OrthoDB" id="9791652at2"/>